<dbReference type="Pfam" id="PF06880">
    <property type="entry name" value="DUF1262"/>
    <property type="match status" value="1"/>
</dbReference>
<evidence type="ECO:0000313" key="1">
    <source>
        <dbReference type="EMBL" id="ERM99516.1"/>
    </source>
</evidence>
<dbReference type="Gramene" id="ERM99516">
    <property type="protein sequence ID" value="ERM99516"/>
    <property type="gene ID" value="AMTR_s00088p00054060"/>
</dbReference>
<protein>
    <submittedName>
        <fullName evidence="1">Uncharacterized protein</fullName>
    </submittedName>
</protein>
<sequence length="405" mass="46128">MYVTRPLSHYLQAAKDGNLVGSQFLGPPEGPFSGYLLLRDCGEDSVVSTCFWGLCEDTKVRELPFPQDKCIRMCYTQQYGPQTVFIHIDHAFFIPVLGQPLSSNIYYAVKENGKHKGLVCTSSQDAEKTTFGCCKCVKDKIPCPFNPDNIYQHINVIPKKKLFCKSYTSKSVASDGYPPLFLRRNGWTSHISKSKSLKLDRAEGMNSSLRAQFPPWDAANPAEEPICIKVGEWYCPFIFVKEKGGLDKPKQQLKESMYYKMSLEQQWEEIHSCKGFGGGTVMVDTSIRSEEGLLLGKEATYETQDHENGLVWFETKGKSGVQGGLMGIGLSKVIMEKIKWDQNIIGNGGDKKDVRVEKVLHPSHKGQWTFSLYALVERYMLRRMDESLVFSYIFRHPYQLREKWE</sequence>
<dbReference type="OMA" id="QIMCKWE"/>
<organism evidence="1 2">
    <name type="scientific">Amborella trichopoda</name>
    <dbReference type="NCBI Taxonomy" id="13333"/>
    <lineage>
        <taxon>Eukaryota</taxon>
        <taxon>Viridiplantae</taxon>
        <taxon>Streptophyta</taxon>
        <taxon>Embryophyta</taxon>
        <taxon>Tracheophyta</taxon>
        <taxon>Spermatophyta</taxon>
        <taxon>Magnoliopsida</taxon>
        <taxon>Amborellales</taxon>
        <taxon>Amborellaceae</taxon>
        <taxon>Amborella</taxon>
    </lineage>
</organism>
<evidence type="ECO:0000313" key="2">
    <source>
        <dbReference type="Proteomes" id="UP000017836"/>
    </source>
</evidence>
<proteinExistence type="predicted"/>
<dbReference type="PANTHER" id="PTHR31050">
    <property type="entry name" value="OS08G0413200 PROTEIN"/>
    <property type="match status" value="1"/>
</dbReference>
<accession>W1NRB9</accession>
<dbReference type="EMBL" id="KI394998">
    <property type="protein sequence ID" value="ERM99516.1"/>
    <property type="molecule type" value="Genomic_DNA"/>
</dbReference>
<dbReference type="eggNOG" id="ENOG502QPJ9">
    <property type="taxonomic scope" value="Eukaryota"/>
</dbReference>
<reference evidence="2" key="1">
    <citation type="journal article" date="2013" name="Science">
        <title>The Amborella genome and the evolution of flowering plants.</title>
        <authorList>
            <consortium name="Amborella Genome Project"/>
        </authorList>
    </citation>
    <scope>NUCLEOTIDE SEQUENCE [LARGE SCALE GENOMIC DNA]</scope>
</reference>
<dbReference type="HOGENOM" id="CLU_061278_1_0_1"/>
<dbReference type="PANTHER" id="PTHR31050:SF3">
    <property type="entry name" value="OS08G0412800 PROTEIN"/>
    <property type="match status" value="1"/>
</dbReference>
<dbReference type="Proteomes" id="UP000017836">
    <property type="component" value="Unassembled WGS sequence"/>
</dbReference>
<keyword evidence="2" id="KW-1185">Reference proteome</keyword>
<dbReference type="InterPro" id="IPR010683">
    <property type="entry name" value="DUF1262"/>
</dbReference>
<gene>
    <name evidence="1" type="ORF">AMTR_s00088p00054060</name>
</gene>
<dbReference type="OrthoDB" id="647907at2759"/>
<dbReference type="AlphaFoldDB" id="W1NRB9"/>
<name>W1NRB9_AMBTC</name>